<keyword evidence="1 2" id="KW-0175">Coiled coil</keyword>
<feature type="domain" description="MATH" evidence="3">
    <location>
        <begin position="297"/>
        <end position="425"/>
    </location>
</feature>
<dbReference type="InterPro" id="IPR050804">
    <property type="entry name" value="MCC"/>
</dbReference>
<dbReference type="Proteomes" id="UP000516314">
    <property type="component" value="Chromosome 3"/>
</dbReference>
<dbReference type="Gene3D" id="2.60.210.10">
    <property type="entry name" value="Apoptosis, Tumor Necrosis Factor Receptor Associated Protein 2, Chain A"/>
    <property type="match status" value="2"/>
</dbReference>
<dbReference type="EMBL" id="LR881468">
    <property type="protein sequence ID" value="CAD5326171.1"/>
    <property type="molecule type" value="Genomic_DNA"/>
</dbReference>
<feature type="coiled-coil region" evidence="2">
    <location>
        <begin position="537"/>
        <end position="624"/>
    </location>
</feature>
<dbReference type="PROSITE" id="PS50144">
    <property type="entry name" value="MATH"/>
    <property type="match status" value="2"/>
</dbReference>
<evidence type="ECO:0000313" key="5">
    <source>
        <dbReference type="Proteomes" id="UP000516314"/>
    </source>
</evidence>
<dbReference type="InterPro" id="IPR002083">
    <property type="entry name" value="MATH/TRAF_dom"/>
</dbReference>
<dbReference type="PANTHER" id="PTHR46236">
    <property type="entry name" value="TRAF-LIKE SUPERFAMILY PROTEIN"/>
    <property type="match status" value="1"/>
</dbReference>
<feature type="domain" description="MATH" evidence="3">
    <location>
        <begin position="6"/>
        <end position="131"/>
    </location>
</feature>
<name>A0A7G2EYD7_ARATH</name>
<dbReference type="SMART" id="SM00061">
    <property type="entry name" value="MATH"/>
    <property type="match status" value="2"/>
</dbReference>
<dbReference type="CDD" id="cd00121">
    <property type="entry name" value="MATH"/>
    <property type="match status" value="2"/>
</dbReference>
<dbReference type="Pfam" id="PF22486">
    <property type="entry name" value="MATH_2"/>
    <property type="match status" value="2"/>
</dbReference>
<feature type="coiled-coil region" evidence="2">
    <location>
        <begin position="243"/>
        <end position="284"/>
    </location>
</feature>
<accession>A0A7G2EYD7</accession>
<dbReference type="InterPro" id="IPR008974">
    <property type="entry name" value="TRAF-like"/>
</dbReference>
<sequence>MGKQLAKKITWAIENFSSLYSKKIYSDPFIVGGCKWRFLVYPKGNNVDYLFLYLEVADYESLSPGWRRHARYLLNVVNQNSVKRSKQNEEQKWFDVQSPRWGRLSMFPLNEINAKDSGFLVNGELKIVAEIEVLEVIGKLDVSEETSTIMESMDFNGFQLLPSQVDFVRHMFEKHPEIASEFRLKNPNLRAGYMSLLLSLIETLRQSPQELNKVDLAEAYVALGSITDAGFKVDWLEKKLVEISEKKNKEEAGETRMQEINEELESLKQKCLDLEAQLEKEKAERKLHQVSMGKQYDKKITWTIKNFASLPSDLIYSDHFVVGGCKWHLRVYPKGYNNANSLSLFLGVAVPTSLPSGWRRHTKFRLTLVNQLSDKLSQSKLNELEQWFDEKTTNWGLPSMCPLNEIHAKDSGFLLNGELKIVVEIKVLETIGKLDVTEETSTITETVDVNGFQLLPSQAKSVSRMFEKHPELATDLRPKNPNLRTGYMSLLLSLIETLSQLPQQMSKDDLLDAYDALGSMRDAGFKLDWLEKKLYEVSEKKENEEASETGLKEMEEELKDMKQKCLEMEALVEKEKAKNSDQAYLKKEKQRVSGPRIKELEEQVKKRKLTLSDLESELKKEKAAALASKVRISFRDVV</sequence>
<dbReference type="SUPFAM" id="SSF49599">
    <property type="entry name" value="TRAF domain-like"/>
    <property type="match status" value="2"/>
</dbReference>
<evidence type="ECO:0000259" key="3">
    <source>
        <dbReference type="PROSITE" id="PS50144"/>
    </source>
</evidence>
<evidence type="ECO:0000256" key="1">
    <source>
        <dbReference type="ARBA" id="ARBA00023054"/>
    </source>
</evidence>
<evidence type="ECO:0000256" key="2">
    <source>
        <dbReference type="SAM" id="Coils"/>
    </source>
</evidence>
<protein>
    <submittedName>
        <fullName evidence="4">(thale cress) hypothetical protein</fullName>
    </submittedName>
</protein>
<dbReference type="PANTHER" id="PTHR46236:SF7">
    <property type="entry name" value="PROTEIN RESTRICTED TEV MOVEMENT 3"/>
    <property type="match status" value="1"/>
</dbReference>
<evidence type="ECO:0000313" key="4">
    <source>
        <dbReference type="EMBL" id="CAD5326171.1"/>
    </source>
</evidence>
<proteinExistence type="predicted"/>
<organism evidence="4 5">
    <name type="scientific">Arabidopsis thaliana</name>
    <name type="common">Mouse-ear cress</name>
    <dbReference type="NCBI Taxonomy" id="3702"/>
    <lineage>
        <taxon>Eukaryota</taxon>
        <taxon>Viridiplantae</taxon>
        <taxon>Streptophyta</taxon>
        <taxon>Embryophyta</taxon>
        <taxon>Tracheophyta</taxon>
        <taxon>Spermatophyta</taxon>
        <taxon>Magnoliopsida</taxon>
        <taxon>eudicotyledons</taxon>
        <taxon>Gunneridae</taxon>
        <taxon>Pentapetalae</taxon>
        <taxon>rosids</taxon>
        <taxon>malvids</taxon>
        <taxon>Brassicales</taxon>
        <taxon>Brassicaceae</taxon>
        <taxon>Camelineae</taxon>
        <taxon>Arabidopsis</taxon>
    </lineage>
</organism>
<gene>
    <name evidence="4" type="ORF">AT9943_LOCUS13956</name>
</gene>
<dbReference type="AlphaFoldDB" id="A0A7G2EYD7"/>
<reference evidence="4 5" key="1">
    <citation type="submission" date="2020-09" db="EMBL/GenBank/DDBJ databases">
        <authorList>
            <person name="Ashkenazy H."/>
        </authorList>
    </citation>
    <scope>NUCLEOTIDE SEQUENCE [LARGE SCALE GENOMIC DNA]</scope>
    <source>
        <strain evidence="5">cv. Cdm-0</strain>
    </source>
</reference>